<proteinExistence type="inferred from homology"/>
<dbReference type="NCBIfam" id="TIGR00447">
    <property type="entry name" value="pth"/>
    <property type="match status" value="1"/>
</dbReference>
<protein>
    <recommendedName>
        <fullName evidence="6 7">Peptidyl-tRNA hydrolase</fullName>
        <shortName evidence="7">Pth</shortName>
        <ecNumber evidence="1 7">3.1.1.29</ecNumber>
    </recommendedName>
</protein>
<dbReference type="InterPro" id="IPR001328">
    <property type="entry name" value="Pept_tRNA_hydro"/>
</dbReference>
<dbReference type="Pfam" id="PF01195">
    <property type="entry name" value="Pept_tRNA_hydro"/>
    <property type="match status" value="1"/>
</dbReference>
<comment type="catalytic activity">
    <reaction evidence="7 8">
        <text>an N-acyl-L-alpha-aminoacyl-tRNA + H2O = an N-acyl-L-amino acid + a tRNA + H(+)</text>
        <dbReference type="Rhea" id="RHEA:54448"/>
        <dbReference type="Rhea" id="RHEA-COMP:10123"/>
        <dbReference type="Rhea" id="RHEA-COMP:13883"/>
        <dbReference type="ChEBI" id="CHEBI:15377"/>
        <dbReference type="ChEBI" id="CHEBI:15378"/>
        <dbReference type="ChEBI" id="CHEBI:59874"/>
        <dbReference type="ChEBI" id="CHEBI:78442"/>
        <dbReference type="ChEBI" id="CHEBI:138191"/>
        <dbReference type="EC" id="3.1.1.29"/>
    </reaction>
</comment>
<reference evidence="10 11" key="1">
    <citation type="submission" date="2019-07" db="EMBL/GenBank/DDBJ databases">
        <title>Rapid identification of Enteric Bacteria from Whole Genome Sequences (WGS) using Average Nucleotide Identity (ANI).</title>
        <authorList>
            <person name="Lane C."/>
        </authorList>
    </citation>
    <scope>NUCLEOTIDE SEQUENCE [LARGE SCALE GENOMIC DNA]</scope>
    <source>
        <strain evidence="10 11">2016D-0084</strain>
    </source>
</reference>
<evidence type="ECO:0000256" key="2">
    <source>
        <dbReference type="ARBA" id="ARBA00022555"/>
    </source>
</evidence>
<comment type="subunit">
    <text evidence="7">Monomer.</text>
</comment>
<dbReference type="Proteomes" id="UP000321629">
    <property type="component" value="Unassembled WGS sequence"/>
</dbReference>
<keyword evidence="7" id="KW-0963">Cytoplasm</keyword>
<dbReference type="GO" id="GO:0000049">
    <property type="term" value="F:tRNA binding"/>
    <property type="evidence" value="ECO:0007669"/>
    <property type="project" value="UniProtKB-UniRule"/>
</dbReference>
<evidence type="ECO:0000256" key="4">
    <source>
        <dbReference type="ARBA" id="ARBA00022884"/>
    </source>
</evidence>
<feature type="binding site" evidence="7">
    <location>
        <position position="61"/>
    </location>
    <ligand>
        <name>tRNA</name>
        <dbReference type="ChEBI" id="CHEBI:17843"/>
    </ligand>
</feature>
<dbReference type="GO" id="GO:0072344">
    <property type="term" value="P:rescue of stalled ribosome"/>
    <property type="evidence" value="ECO:0007669"/>
    <property type="project" value="UniProtKB-UniRule"/>
</dbReference>
<dbReference type="CDD" id="cd00462">
    <property type="entry name" value="PTH"/>
    <property type="match status" value="1"/>
</dbReference>
<dbReference type="InterPro" id="IPR018171">
    <property type="entry name" value="Pept_tRNA_hydro_CS"/>
</dbReference>
<organism evidence="10 11">
    <name type="scientific">Campylobacter volucris</name>
    <dbReference type="NCBI Taxonomy" id="1031542"/>
    <lineage>
        <taxon>Bacteria</taxon>
        <taxon>Pseudomonadati</taxon>
        <taxon>Campylobacterota</taxon>
        <taxon>Epsilonproteobacteria</taxon>
        <taxon>Campylobacterales</taxon>
        <taxon>Campylobacteraceae</taxon>
        <taxon>Campylobacter</taxon>
    </lineage>
</organism>
<dbReference type="PROSITE" id="PS01195">
    <property type="entry name" value="PEPT_TRNA_HYDROL_1"/>
    <property type="match status" value="1"/>
</dbReference>
<dbReference type="GO" id="GO:0005737">
    <property type="term" value="C:cytoplasm"/>
    <property type="evidence" value="ECO:0007669"/>
    <property type="project" value="UniProtKB-SubCell"/>
</dbReference>
<dbReference type="HAMAP" id="MF_00083">
    <property type="entry name" value="Pept_tRNA_hydro_bact"/>
    <property type="match status" value="1"/>
</dbReference>
<dbReference type="GO" id="GO:0004045">
    <property type="term" value="F:peptidyl-tRNA hydrolase activity"/>
    <property type="evidence" value="ECO:0007669"/>
    <property type="project" value="UniProtKB-UniRule"/>
</dbReference>
<feature type="site" description="Discriminates between blocked and unblocked aminoacyl-tRNA" evidence="7">
    <location>
        <position position="9"/>
    </location>
</feature>
<evidence type="ECO:0000256" key="1">
    <source>
        <dbReference type="ARBA" id="ARBA00013260"/>
    </source>
</evidence>
<dbReference type="EMBL" id="VOWJ01000028">
    <property type="protein sequence ID" value="TXE87655.1"/>
    <property type="molecule type" value="Genomic_DNA"/>
</dbReference>
<keyword evidence="3 7" id="KW-0378">Hydrolase</keyword>
<evidence type="ECO:0000256" key="9">
    <source>
        <dbReference type="RuleBase" id="RU004320"/>
    </source>
</evidence>
<dbReference type="EC" id="3.1.1.29" evidence="1 7"/>
<dbReference type="FunFam" id="3.40.50.1470:FF:000001">
    <property type="entry name" value="Peptidyl-tRNA hydrolase"/>
    <property type="match status" value="1"/>
</dbReference>
<keyword evidence="4 7" id="KW-0694">RNA-binding</keyword>
<evidence type="ECO:0000313" key="10">
    <source>
        <dbReference type="EMBL" id="TXE87655.1"/>
    </source>
</evidence>
<dbReference type="PANTHER" id="PTHR17224">
    <property type="entry name" value="PEPTIDYL-TRNA HYDROLASE"/>
    <property type="match status" value="1"/>
</dbReference>
<dbReference type="AlphaFoldDB" id="A0A5C7DQF2"/>
<comment type="subcellular location">
    <subcellularLocation>
        <location evidence="7">Cytoplasm</location>
    </subcellularLocation>
</comment>
<evidence type="ECO:0000256" key="7">
    <source>
        <dbReference type="HAMAP-Rule" id="MF_00083"/>
    </source>
</evidence>
<dbReference type="RefSeq" id="WP_147555750.1">
    <property type="nucleotide sequence ID" value="NZ_VOWJ01000028.1"/>
</dbReference>
<comment type="function">
    <text evidence="7">Catalyzes the release of premature peptidyl moieties from peptidyl-tRNA molecules trapped in stalled 50S ribosomal subunits, and thus maintains levels of free tRNAs and 50S ribosomes.</text>
</comment>
<feature type="binding site" evidence="7">
    <location>
        <position position="107"/>
    </location>
    <ligand>
        <name>tRNA</name>
        <dbReference type="ChEBI" id="CHEBI:17843"/>
    </ligand>
</feature>
<evidence type="ECO:0000256" key="6">
    <source>
        <dbReference type="ARBA" id="ARBA00050038"/>
    </source>
</evidence>
<dbReference type="SUPFAM" id="SSF53178">
    <property type="entry name" value="Peptidyl-tRNA hydrolase-like"/>
    <property type="match status" value="1"/>
</dbReference>
<name>A0A5C7DQF2_9BACT</name>
<evidence type="ECO:0000256" key="3">
    <source>
        <dbReference type="ARBA" id="ARBA00022801"/>
    </source>
</evidence>
<feature type="site" description="Stabilizes the basic form of H active site to accept a proton" evidence="7">
    <location>
        <position position="86"/>
    </location>
</feature>
<keyword evidence="2 7" id="KW-0820">tRNA-binding</keyword>
<comment type="similarity">
    <text evidence="5 7 9">Belongs to the PTH family.</text>
</comment>
<sequence length="180" mass="20140">MTLVVGLGNIGEQYEETRHNVGFMLIDLLIKDLETTKISNVKFKGELFKSSSTLFLKPSTYMNLSGESVRAVKDFYKCQRIIIIHDDIDLNLGALKFKKGGSSGGHNGLKSIDRLCSNDYERIRIGVGKNTDVASHVLGKFKADEKESLDKVLKHSKKALFELLESNIEQIASKYSLKVK</sequence>
<dbReference type="Gene3D" id="3.40.50.1470">
    <property type="entry name" value="Peptidyl-tRNA hydrolase"/>
    <property type="match status" value="1"/>
</dbReference>
<dbReference type="PANTHER" id="PTHR17224:SF1">
    <property type="entry name" value="PEPTIDYL-TRNA HYDROLASE"/>
    <property type="match status" value="1"/>
</dbReference>
<evidence type="ECO:0000256" key="5">
    <source>
        <dbReference type="ARBA" id="ARBA00038063"/>
    </source>
</evidence>
<feature type="binding site" evidence="7">
    <location>
        <position position="14"/>
    </location>
    <ligand>
        <name>tRNA</name>
        <dbReference type="ChEBI" id="CHEBI:17843"/>
    </ligand>
</feature>
<evidence type="ECO:0000313" key="11">
    <source>
        <dbReference type="Proteomes" id="UP000321629"/>
    </source>
</evidence>
<feature type="binding site" evidence="7">
    <location>
        <position position="63"/>
    </location>
    <ligand>
        <name>tRNA</name>
        <dbReference type="ChEBI" id="CHEBI:17843"/>
    </ligand>
</feature>
<feature type="active site" description="Proton acceptor" evidence="7">
    <location>
        <position position="19"/>
    </location>
</feature>
<accession>A0A5C7DQF2</accession>
<evidence type="ECO:0000256" key="8">
    <source>
        <dbReference type="RuleBase" id="RU000673"/>
    </source>
</evidence>
<dbReference type="InterPro" id="IPR036416">
    <property type="entry name" value="Pept_tRNA_hydro_sf"/>
</dbReference>
<dbReference type="PROSITE" id="PS01196">
    <property type="entry name" value="PEPT_TRNA_HYDROL_2"/>
    <property type="match status" value="1"/>
</dbReference>
<comment type="caution">
    <text evidence="10">The sequence shown here is derived from an EMBL/GenBank/DDBJ whole genome shotgun (WGS) entry which is preliminary data.</text>
</comment>
<comment type="function">
    <text evidence="7">Hydrolyzes ribosome-free peptidyl-tRNAs (with 1 or more amino acids incorporated), which drop off the ribosome during protein synthesis, or as a result of ribosome stalling.</text>
</comment>
<dbReference type="GO" id="GO:0006515">
    <property type="term" value="P:protein quality control for misfolded or incompletely synthesized proteins"/>
    <property type="evidence" value="ECO:0007669"/>
    <property type="project" value="UniProtKB-UniRule"/>
</dbReference>
<gene>
    <name evidence="7" type="primary">pth</name>
    <name evidence="10" type="ORF">FPD38_05565</name>
</gene>